<proteinExistence type="predicted"/>
<dbReference type="EMBL" id="JAAGSC010000023">
    <property type="protein sequence ID" value="NDY94157.1"/>
    <property type="molecule type" value="Genomic_DNA"/>
</dbReference>
<keyword evidence="1" id="KW-1133">Transmembrane helix</keyword>
<comment type="caution">
    <text evidence="2">The sequence shown here is derived from an EMBL/GenBank/DDBJ whole genome shotgun (WGS) entry which is preliminary data.</text>
</comment>
<feature type="transmembrane region" description="Helical" evidence="1">
    <location>
        <begin position="126"/>
        <end position="142"/>
    </location>
</feature>
<gene>
    <name evidence="2" type="ORF">G3I74_00215</name>
</gene>
<dbReference type="AlphaFoldDB" id="A0A845URG0"/>
<dbReference type="RefSeq" id="WP_164208763.1">
    <property type="nucleotide sequence ID" value="NZ_JAAGSC010000023.1"/>
</dbReference>
<dbReference type="Proteomes" id="UP000484885">
    <property type="component" value="Unassembled WGS sequence"/>
</dbReference>
<evidence type="ECO:0000256" key="1">
    <source>
        <dbReference type="SAM" id="Phobius"/>
    </source>
</evidence>
<organism evidence="2 3">
    <name type="scientific">Wenzhouxiangella limi</name>
    <dbReference type="NCBI Taxonomy" id="2707351"/>
    <lineage>
        <taxon>Bacteria</taxon>
        <taxon>Pseudomonadati</taxon>
        <taxon>Pseudomonadota</taxon>
        <taxon>Gammaproteobacteria</taxon>
        <taxon>Chromatiales</taxon>
        <taxon>Wenzhouxiangellaceae</taxon>
        <taxon>Wenzhouxiangella</taxon>
    </lineage>
</organism>
<keyword evidence="1" id="KW-0472">Membrane</keyword>
<keyword evidence="3" id="KW-1185">Reference proteome</keyword>
<evidence type="ECO:0000313" key="3">
    <source>
        <dbReference type="Proteomes" id="UP000484885"/>
    </source>
</evidence>
<name>A0A845URG0_9GAMM</name>
<keyword evidence="1" id="KW-0812">Transmembrane</keyword>
<protein>
    <submittedName>
        <fullName evidence="2">Uncharacterized protein</fullName>
    </submittedName>
</protein>
<accession>A0A845URG0</accession>
<reference evidence="2 3" key="1">
    <citation type="submission" date="2020-02" db="EMBL/GenBank/DDBJ databases">
        <authorList>
            <person name="Zhang X.-Y."/>
        </authorList>
    </citation>
    <scope>NUCLEOTIDE SEQUENCE [LARGE SCALE GENOMIC DNA]</scope>
    <source>
        <strain evidence="2 3">C33</strain>
    </source>
</reference>
<evidence type="ECO:0000313" key="2">
    <source>
        <dbReference type="EMBL" id="NDY94157.1"/>
    </source>
</evidence>
<sequence length="152" mass="16671">MAMKLTFYVLIFYLLFSIAAGLLIPGDVVGRYTLVTEQAASCSDLENRLESFNVNDVRYRVVPADITELADEVADGTACWLEIRGVPDSGVGDAAAPLYEAALRMTDGPLSIERAYQPRFGQAETVAIWLLSILLAVLIIFSRRPSKTDPEV</sequence>